<dbReference type="Pfam" id="PF13592">
    <property type="entry name" value="HTH_33"/>
    <property type="match status" value="1"/>
</dbReference>
<dbReference type="EMBL" id="AUZX01005078">
    <property type="protein sequence ID" value="EQD69135.1"/>
    <property type="molecule type" value="Genomic_DNA"/>
</dbReference>
<reference evidence="3" key="1">
    <citation type="submission" date="2013-08" db="EMBL/GenBank/DDBJ databases">
        <authorList>
            <person name="Mendez C."/>
            <person name="Richter M."/>
            <person name="Ferrer M."/>
            <person name="Sanchez J."/>
        </authorList>
    </citation>
    <scope>NUCLEOTIDE SEQUENCE</scope>
</reference>
<reference evidence="3" key="2">
    <citation type="journal article" date="2014" name="ISME J.">
        <title>Microbial stratification in low pH oxic and suboxic macroscopic growths along an acid mine drainage.</title>
        <authorList>
            <person name="Mendez-Garcia C."/>
            <person name="Mesa V."/>
            <person name="Sprenger R.R."/>
            <person name="Richter M."/>
            <person name="Diez M.S."/>
            <person name="Solano J."/>
            <person name="Bargiela R."/>
            <person name="Golyshina O.V."/>
            <person name="Manteca A."/>
            <person name="Ramos J.L."/>
            <person name="Gallego J.R."/>
            <person name="Llorente I."/>
            <person name="Martins Dos Santos V.A."/>
            <person name="Jensen O.N."/>
            <person name="Pelaez A.I."/>
            <person name="Sanchez J."/>
            <person name="Ferrer M."/>
        </authorList>
    </citation>
    <scope>NUCLEOTIDE SEQUENCE</scope>
</reference>
<feature type="region of interest" description="Disordered" evidence="1">
    <location>
        <begin position="135"/>
        <end position="174"/>
    </location>
</feature>
<evidence type="ECO:0000313" key="3">
    <source>
        <dbReference type="EMBL" id="EQD69135.1"/>
    </source>
</evidence>
<gene>
    <name evidence="3" type="ORF">B1A_07023</name>
</gene>
<organism evidence="3">
    <name type="scientific">mine drainage metagenome</name>
    <dbReference type="NCBI Taxonomy" id="410659"/>
    <lineage>
        <taxon>unclassified sequences</taxon>
        <taxon>metagenomes</taxon>
        <taxon>ecological metagenomes</taxon>
    </lineage>
</organism>
<name>T1CL07_9ZZZZ</name>
<proteinExistence type="predicted"/>
<comment type="caution">
    <text evidence="3">The sequence shown here is derived from an EMBL/GenBank/DDBJ whole genome shotgun (WGS) entry which is preliminary data.</text>
</comment>
<dbReference type="InterPro" id="IPR025959">
    <property type="entry name" value="Winged_HTH_dom"/>
</dbReference>
<evidence type="ECO:0000259" key="2">
    <source>
        <dbReference type="Pfam" id="PF13592"/>
    </source>
</evidence>
<accession>T1CL07</accession>
<sequence>MEAAKQARAAIAAAKTVEQLRQAQAVVLPLEHGLSLEATAQVIGLSVGWTSRLRNAFLRGEVVGDGRTPPRGGRHHENFSPEREIEVLKPFLDRARTGGVLVVPEIKPILEAALGRPMALSTVYNLLHRHGWRKLAPDKQHPQSDAQAQQDWKKNSPRKSSSSARTGPKGHRSR</sequence>
<feature type="domain" description="Winged helix-turn helix" evidence="2">
    <location>
        <begin position="103"/>
        <end position="156"/>
    </location>
</feature>
<evidence type="ECO:0000256" key="1">
    <source>
        <dbReference type="SAM" id="MobiDB-lite"/>
    </source>
</evidence>
<protein>
    <recommendedName>
        <fullName evidence="2">Winged helix-turn helix domain-containing protein</fullName>
    </recommendedName>
</protein>
<dbReference type="AlphaFoldDB" id="T1CL07"/>